<dbReference type="InterPro" id="IPR046342">
    <property type="entry name" value="CBS_dom_sf"/>
</dbReference>
<protein>
    <recommendedName>
        <fullName evidence="6">CBS domain-containing protein</fullName>
    </recommendedName>
</protein>
<dbReference type="GO" id="GO:0005997">
    <property type="term" value="P:xylulose metabolic process"/>
    <property type="evidence" value="ECO:0007669"/>
    <property type="project" value="TreeGrafter"/>
</dbReference>
<dbReference type="InterPro" id="IPR000644">
    <property type="entry name" value="CBS_dom"/>
</dbReference>
<dbReference type="InterPro" id="IPR043129">
    <property type="entry name" value="ATPase_NBD"/>
</dbReference>
<evidence type="ECO:0000259" key="6">
    <source>
        <dbReference type="PROSITE" id="PS51371"/>
    </source>
</evidence>
<evidence type="ECO:0000256" key="3">
    <source>
        <dbReference type="ARBA" id="ARBA00022777"/>
    </source>
</evidence>
<dbReference type="InterPro" id="IPR018485">
    <property type="entry name" value="FGGY_C"/>
</dbReference>
<comment type="similarity">
    <text evidence="1">Belongs to the FGGY kinase family.</text>
</comment>
<gene>
    <name evidence="7" type="ORF">INT48_007131</name>
</gene>
<keyword evidence="4" id="KW-0129">CBS domain</keyword>
<dbReference type="Pfam" id="PF00571">
    <property type="entry name" value="CBS"/>
    <property type="match status" value="2"/>
</dbReference>
<evidence type="ECO:0000313" key="7">
    <source>
        <dbReference type="EMBL" id="KAG2234041.1"/>
    </source>
</evidence>
<organism evidence="7 8">
    <name type="scientific">Thamnidium elegans</name>
    <dbReference type="NCBI Taxonomy" id="101142"/>
    <lineage>
        <taxon>Eukaryota</taxon>
        <taxon>Fungi</taxon>
        <taxon>Fungi incertae sedis</taxon>
        <taxon>Mucoromycota</taxon>
        <taxon>Mucoromycotina</taxon>
        <taxon>Mucoromycetes</taxon>
        <taxon>Mucorales</taxon>
        <taxon>Mucorineae</taxon>
        <taxon>Mucoraceae</taxon>
        <taxon>Thamnidium</taxon>
    </lineage>
</organism>
<dbReference type="EMBL" id="JAEPRE010000063">
    <property type="protein sequence ID" value="KAG2234041.1"/>
    <property type="molecule type" value="Genomic_DNA"/>
</dbReference>
<feature type="region of interest" description="Disordered" evidence="5">
    <location>
        <begin position="1"/>
        <end position="43"/>
    </location>
</feature>
<sequence length="545" mass="60529">MSVVSPNKNKPGRPSSSISTSTTVVQSNTDSDMLSVSSRQRQSKKDEVKEKGFFFFEMFINKKKKKRLFVKKLKTNCTVSALRPAQALTVRETILVIEAAQLMAAKRSDCVLVVDDEEHLSGIFTAKDLAYRVVADNLDARSTTVADIMTKNPVCVTADTSAQDALNLMVSRGFRHLVTYERFTGNQIAKIYSHNKKAYDETVRINLVSSLLATLLLGSFGPMDAAEGSGTNMMNINSHQWDRKLLEQCGGESLYEKLYKEPVEGGTLLGNISHYYVERYGFHPECRIMPFTGDNSATLVSMNLSEGDCVVSLGTSDTVLVYLKKDAAEPTTESHLMAHPTDPEGFMGMLCYKNGSLAREFIRDSYANGSWDEFNEYLNNKEAMQQGDIGFYYWMQEIIPFAKGIYRFEQGKAVKEFKDKAVNVKAIVESQFMSMNVRLQRMGGDSMKRVLASGGAAANANILQLLSNILGLPVYRQKGMNGASLGGALLAKFGTVTTSFEEMMAQYPSAGLELICSPDLEKTKQYASYKKQFSNLEKDIVQNNL</sequence>
<dbReference type="Gene3D" id="3.10.580.10">
    <property type="entry name" value="CBS-domain"/>
    <property type="match status" value="1"/>
</dbReference>
<evidence type="ECO:0000313" key="8">
    <source>
        <dbReference type="Proteomes" id="UP000613177"/>
    </source>
</evidence>
<evidence type="ECO:0000256" key="2">
    <source>
        <dbReference type="ARBA" id="ARBA00022679"/>
    </source>
</evidence>
<dbReference type="GO" id="GO:0004856">
    <property type="term" value="F:D-xylulokinase activity"/>
    <property type="evidence" value="ECO:0007669"/>
    <property type="project" value="TreeGrafter"/>
</dbReference>
<proteinExistence type="inferred from homology"/>
<feature type="domain" description="CBS" evidence="6">
    <location>
        <begin position="82"/>
        <end position="140"/>
    </location>
</feature>
<dbReference type="PANTHER" id="PTHR10196:SF57">
    <property type="entry name" value="XYLULOSE KINASE"/>
    <property type="match status" value="1"/>
</dbReference>
<dbReference type="AlphaFoldDB" id="A0A8H7SS05"/>
<dbReference type="CDD" id="cd17781">
    <property type="entry name" value="CBS_pair_MUG70_1"/>
    <property type="match status" value="1"/>
</dbReference>
<keyword evidence="8" id="KW-1185">Reference proteome</keyword>
<accession>A0A8H7SS05</accession>
<comment type="caution">
    <text evidence="7">The sequence shown here is derived from an EMBL/GenBank/DDBJ whole genome shotgun (WGS) entry which is preliminary data.</text>
</comment>
<dbReference type="Gene3D" id="3.30.420.40">
    <property type="match status" value="1"/>
</dbReference>
<evidence type="ECO:0000256" key="1">
    <source>
        <dbReference type="ARBA" id="ARBA00009156"/>
    </source>
</evidence>
<keyword evidence="2" id="KW-0808">Transferase</keyword>
<dbReference type="GO" id="GO:0005829">
    <property type="term" value="C:cytosol"/>
    <property type="evidence" value="ECO:0007669"/>
    <property type="project" value="TreeGrafter"/>
</dbReference>
<dbReference type="SUPFAM" id="SSF54631">
    <property type="entry name" value="CBS-domain pair"/>
    <property type="match status" value="1"/>
</dbReference>
<dbReference type="PANTHER" id="PTHR10196">
    <property type="entry name" value="SUGAR KINASE"/>
    <property type="match status" value="1"/>
</dbReference>
<reference evidence="7" key="1">
    <citation type="submission" date="2021-01" db="EMBL/GenBank/DDBJ databases">
        <title>Metabolic potential, ecology and presence of endohyphal bacteria is reflected in genomic diversity of Mucoromycotina.</title>
        <authorList>
            <person name="Muszewska A."/>
            <person name="Okrasinska A."/>
            <person name="Steczkiewicz K."/>
            <person name="Drgas O."/>
            <person name="Orlowska M."/>
            <person name="Perlinska-Lenart U."/>
            <person name="Aleksandrzak-Piekarczyk T."/>
            <person name="Szatraj K."/>
            <person name="Zielenkiewicz U."/>
            <person name="Pilsyk S."/>
            <person name="Malc E."/>
            <person name="Mieczkowski P."/>
            <person name="Kruszewska J.S."/>
            <person name="Biernat P."/>
            <person name="Pawlowska J."/>
        </authorList>
    </citation>
    <scope>NUCLEOTIDE SEQUENCE</scope>
    <source>
        <strain evidence="7">WA0000018081</strain>
    </source>
</reference>
<dbReference type="Proteomes" id="UP000613177">
    <property type="component" value="Unassembled WGS sequence"/>
</dbReference>
<keyword evidence="3" id="KW-0418">Kinase</keyword>
<evidence type="ECO:0000256" key="5">
    <source>
        <dbReference type="SAM" id="MobiDB-lite"/>
    </source>
</evidence>
<feature type="compositionally biased region" description="Low complexity" evidence="5">
    <location>
        <begin position="15"/>
        <end position="32"/>
    </location>
</feature>
<evidence type="ECO:0000256" key="4">
    <source>
        <dbReference type="PROSITE-ProRule" id="PRU00703"/>
    </source>
</evidence>
<dbReference type="PROSITE" id="PS51371">
    <property type="entry name" value="CBS"/>
    <property type="match status" value="1"/>
</dbReference>
<dbReference type="SMART" id="SM00116">
    <property type="entry name" value="CBS"/>
    <property type="match status" value="2"/>
</dbReference>
<name>A0A8H7SS05_9FUNG</name>
<dbReference type="SUPFAM" id="SSF53067">
    <property type="entry name" value="Actin-like ATPase domain"/>
    <property type="match status" value="2"/>
</dbReference>
<dbReference type="Pfam" id="PF02782">
    <property type="entry name" value="FGGY_C"/>
    <property type="match status" value="1"/>
</dbReference>